<evidence type="ECO:0000313" key="2">
    <source>
        <dbReference type="EMBL" id="PWU91458.1"/>
    </source>
</evidence>
<dbReference type="VEuPathDB" id="TriTrypDB:BCY84_11562"/>
<gene>
    <name evidence="2" type="ORF">C4B63_43g913c</name>
</gene>
<sequence>MPGREAVPRTGNANERRRPAGAPYDTALTSSRQKAIVQKPNQSKQPQEPLAVAPACETCLALLQSSQKVRNALEAVLTNARIVFLDDTLHHQMDDERWVRVLRAIGQDKSMYYARNVTVKDPPH</sequence>
<dbReference type="VEuPathDB" id="TriTrypDB:TcCL_NonESM03034"/>
<evidence type="ECO:0000313" key="3">
    <source>
        <dbReference type="Proteomes" id="UP000246121"/>
    </source>
</evidence>
<protein>
    <submittedName>
        <fullName evidence="2">Uncharacterized protein</fullName>
    </submittedName>
</protein>
<organism evidence="2 3">
    <name type="scientific">Trypanosoma cruzi</name>
    <dbReference type="NCBI Taxonomy" id="5693"/>
    <lineage>
        <taxon>Eukaryota</taxon>
        <taxon>Discoba</taxon>
        <taxon>Euglenozoa</taxon>
        <taxon>Kinetoplastea</taxon>
        <taxon>Metakinetoplastina</taxon>
        <taxon>Trypanosomatida</taxon>
        <taxon>Trypanosomatidae</taxon>
        <taxon>Trypanosoma</taxon>
        <taxon>Schizotrypanum</taxon>
    </lineage>
</organism>
<dbReference type="Proteomes" id="UP000246121">
    <property type="component" value="Unassembled WGS sequence"/>
</dbReference>
<comment type="caution">
    <text evidence="2">The sequence shown here is derived from an EMBL/GenBank/DDBJ whole genome shotgun (WGS) entry which is preliminary data.</text>
</comment>
<feature type="region of interest" description="Disordered" evidence="1">
    <location>
        <begin position="1"/>
        <end position="49"/>
    </location>
</feature>
<proteinExistence type="predicted"/>
<accession>A0A2V2V8S0</accession>
<dbReference type="VEuPathDB" id="TriTrypDB:TcG_04907"/>
<dbReference type="VEuPathDB" id="TriTrypDB:TcCLB.510519.140"/>
<dbReference type="VEuPathDB" id="TriTrypDB:C3747_117g515c"/>
<name>A0A2V2V8S0_TRYCR</name>
<dbReference type="VEuPathDB" id="TriTrypDB:TcBrA4_0045340"/>
<dbReference type="VEuPathDB" id="TriTrypDB:TcCLB.511143.19"/>
<reference evidence="2 3" key="1">
    <citation type="journal article" date="2018" name="Microb. Genom.">
        <title>Expanding an expanded genome: long-read sequencing of Trypanosoma cruzi.</title>
        <authorList>
            <person name="Berna L."/>
            <person name="Rodriguez M."/>
            <person name="Chiribao M.L."/>
            <person name="Parodi-Talice A."/>
            <person name="Pita S."/>
            <person name="Rijo G."/>
            <person name="Alvarez-Valin F."/>
            <person name="Robello C."/>
        </authorList>
    </citation>
    <scope>NUCLEOTIDE SEQUENCE [LARGE SCALE GENOMIC DNA]</scope>
    <source>
        <strain evidence="2 3">Dm28c</strain>
    </source>
</reference>
<evidence type="ECO:0000256" key="1">
    <source>
        <dbReference type="SAM" id="MobiDB-lite"/>
    </source>
</evidence>
<dbReference type="VEuPathDB" id="TriTrypDB:C4B63_43g913c"/>
<dbReference type="VEuPathDB" id="TriTrypDB:TcYC6_0021900"/>
<dbReference type="EMBL" id="PRFA01000043">
    <property type="protein sequence ID" value="PWU91458.1"/>
    <property type="molecule type" value="Genomic_DNA"/>
</dbReference>
<dbReference type="AlphaFoldDB" id="A0A2V2V8S0"/>
<feature type="compositionally biased region" description="Polar residues" evidence="1">
    <location>
        <begin position="27"/>
        <end position="46"/>
    </location>
</feature>